<evidence type="ECO:0000256" key="3">
    <source>
        <dbReference type="ARBA" id="ARBA00022692"/>
    </source>
</evidence>
<keyword evidence="2" id="KW-0488">Methylation</keyword>
<dbReference type="OrthoDB" id="5600090at2"/>
<evidence type="ECO:0000256" key="1">
    <source>
        <dbReference type="ARBA" id="ARBA00004167"/>
    </source>
</evidence>
<dbReference type="RefSeq" id="WP_087147840.1">
    <property type="nucleotide sequence ID" value="NZ_FUKJ01000340.1"/>
</dbReference>
<proteinExistence type="predicted"/>
<evidence type="ECO:0000256" key="2">
    <source>
        <dbReference type="ARBA" id="ARBA00022481"/>
    </source>
</evidence>
<dbReference type="InterPro" id="IPR045584">
    <property type="entry name" value="Pilin-like"/>
</dbReference>
<name>A0A1R4HE90_9GAMM</name>
<evidence type="ECO:0000313" key="8">
    <source>
        <dbReference type="Proteomes" id="UP000195442"/>
    </source>
</evidence>
<dbReference type="Gene3D" id="3.30.700.10">
    <property type="entry name" value="Glycoprotein, Type 4 Pilin"/>
    <property type="match status" value="1"/>
</dbReference>
<reference evidence="8" key="1">
    <citation type="submission" date="2017-02" db="EMBL/GenBank/DDBJ databases">
        <authorList>
            <person name="Daims H."/>
        </authorList>
    </citation>
    <scope>NUCLEOTIDE SEQUENCE [LARGE SCALE GENOMIC DNA]</scope>
</reference>
<evidence type="ECO:0000256" key="4">
    <source>
        <dbReference type="ARBA" id="ARBA00022989"/>
    </source>
</evidence>
<dbReference type="GO" id="GO:0016020">
    <property type="term" value="C:membrane"/>
    <property type="evidence" value="ECO:0007669"/>
    <property type="project" value="UniProtKB-SubCell"/>
</dbReference>
<keyword evidence="8" id="KW-1185">Reference proteome</keyword>
<dbReference type="NCBIfam" id="TIGR02532">
    <property type="entry name" value="IV_pilin_GFxxxE"/>
    <property type="match status" value="1"/>
</dbReference>
<sequence length="189" mass="19644">MKNPSFIKKQIQKGFTLVELLIVVIILAILAAIVVPQFTATTDDAKVAALDSTLGNIRSAIDLYYQQHGKYPGALTAAGATCPNTGTAGTGIATGGAGTTAEDAFLSQLVGYTNLAGQACSTTDTTFKFGPYLKKRPLPVDAIQGAVSTIEVTASGNLVMTATTGNPGGYKYDTKTGKFITNITAYETH</sequence>
<feature type="transmembrane region" description="Helical" evidence="6">
    <location>
        <begin position="20"/>
        <end position="38"/>
    </location>
</feature>
<keyword evidence="3 6" id="KW-0812">Transmembrane</keyword>
<dbReference type="PANTHER" id="PTHR30093:SF44">
    <property type="entry name" value="TYPE II SECRETION SYSTEM CORE PROTEIN G"/>
    <property type="match status" value="1"/>
</dbReference>
<dbReference type="AlphaFoldDB" id="A0A1R4HE90"/>
<dbReference type="Pfam" id="PF07963">
    <property type="entry name" value="N_methyl"/>
    <property type="match status" value="1"/>
</dbReference>
<evidence type="ECO:0000256" key="5">
    <source>
        <dbReference type="ARBA" id="ARBA00023136"/>
    </source>
</evidence>
<protein>
    <recommendedName>
        <fullName evidence="9">Prepilin-type N-terminal cleavage/methylation domain-containing protein</fullName>
    </recommendedName>
</protein>
<evidence type="ECO:0000313" key="7">
    <source>
        <dbReference type="EMBL" id="SJM94534.1"/>
    </source>
</evidence>
<keyword evidence="5 6" id="KW-0472">Membrane</keyword>
<dbReference type="PANTHER" id="PTHR30093">
    <property type="entry name" value="GENERAL SECRETION PATHWAY PROTEIN G"/>
    <property type="match status" value="1"/>
</dbReference>
<evidence type="ECO:0000256" key="6">
    <source>
        <dbReference type="SAM" id="Phobius"/>
    </source>
</evidence>
<dbReference type="SUPFAM" id="SSF54523">
    <property type="entry name" value="Pili subunits"/>
    <property type="match status" value="1"/>
</dbReference>
<dbReference type="Proteomes" id="UP000195442">
    <property type="component" value="Unassembled WGS sequence"/>
</dbReference>
<dbReference type="InterPro" id="IPR000983">
    <property type="entry name" value="Bac_GSPG_pilin"/>
</dbReference>
<gene>
    <name evidence="7" type="ORF">CRENPOLYSF2_4040003</name>
</gene>
<dbReference type="EMBL" id="FUKJ01000340">
    <property type="protein sequence ID" value="SJM94534.1"/>
    <property type="molecule type" value="Genomic_DNA"/>
</dbReference>
<dbReference type="InterPro" id="IPR012902">
    <property type="entry name" value="N_methyl_site"/>
</dbReference>
<dbReference type="GO" id="GO:0015627">
    <property type="term" value="C:type II protein secretion system complex"/>
    <property type="evidence" value="ECO:0007669"/>
    <property type="project" value="InterPro"/>
</dbReference>
<dbReference type="PROSITE" id="PS00409">
    <property type="entry name" value="PROKAR_NTER_METHYL"/>
    <property type="match status" value="1"/>
</dbReference>
<evidence type="ECO:0008006" key="9">
    <source>
        <dbReference type="Google" id="ProtNLM"/>
    </source>
</evidence>
<organism evidence="7 8">
    <name type="scientific">Crenothrix polyspora</name>
    <dbReference type="NCBI Taxonomy" id="360316"/>
    <lineage>
        <taxon>Bacteria</taxon>
        <taxon>Pseudomonadati</taxon>
        <taxon>Pseudomonadota</taxon>
        <taxon>Gammaproteobacteria</taxon>
        <taxon>Methylococcales</taxon>
        <taxon>Crenotrichaceae</taxon>
        <taxon>Crenothrix</taxon>
    </lineage>
</organism>
<accession>A0A1R4HE90</accession>
<dbReference type="GO" id="GO:0015628">
    <property type="term" value="P:protein secretion by the type II secretion system"/>
    <property type="evidence" value="ECO:0007669"/>
    <property type="project" value="InterPro"/>
</dbReference>
<keyword evidence="4 6" id="KW-1133">Transmembrane helix</keyword>
<comment type="subcellular location">
    <subcellularLocation>
        <location evidence="1">Membrane</location>
        <topology evidence="1">Single-pass membrane protein</topology>
    </subcellularLocation>
</comment>
<dbReference type="PRINTS" id="PR00813">
    <property type="entry name" value="BCTERIALGSPG"/>
</dbReference>